<evidence type="ECO:0008006" key="3">
    <source>
        <dbReference type="Google" id="ProtNLM"/>
    </source>
</evidence>
<proteinExistence type="predicted"/>
<keyword evidence="2" id="KW-1185">Reference proteome</keyword>
<dbReference type="RefSeq" id="WP_177527614.1">
    <property type="nucleotide sequence ID" value="NZ_CBCSHE010000001.1"/>
</dbReference>
<evidence type="ECO:0000313" key="2">
    <source>
        <dbReference type="Proteomes" id="UP000595224"/>
    </source>
</evidence>
<dbReference type="Proteomes" id="UP000595224">
    <property type="component" value="Chromosome"/>
</dbReference>
<protein>
    <recommendedName>
        <fullName evidence="3">Cytotoxic translational repressor of toxin-antitoxin stability system</fullName>
    </recommendedName>
</protein>
<dbReference type="KEGG" id="tper:IWA51_09085"/>
<evidence type="ECO:0000313" key="1">
    <source>
        <dbReference type="EMBL" id="QQA00422.1"/>
    </source>
</evidence>
<dbReference type="EMBL" id="CP064936">
    <property type="protein sequence ID" value="QQA00422.1"/>
    <property type="molecule type" value="Genomic_DNA"/>
</dbReference>
<reference evidence="1 2" key="1">
    <citation type="submission" date="2020-11" db="EMBL/GenBank/DDBJ databases">
        <title>Treponema Peruensis nv. sp., first commensal Treponema isolated from human feces.</title>
        <authorList>
            <person name="Belkhou C."/>
            <person name="Raes J."/>
        </authorList>
    </citation>
    <scope>NUCLEOTIDE SEQUENCE [LARGE SCALE GENOMIC DNA]</scope>
    <source>
        <strain evidence="1 2">RCC2812</strain>
    </source>
</reference>
<sequence length="92" mass="10789">MRVKFRVLINKQGTKQIKKAPPTVRLLLSDLISDIEEKGPIRTEWKNFSDLGKNKYHCHLNYSYVACWYYDKKADAYLVEVTYAGSRENAPY</sequence>
<dbReference type="AlphaFoldDB" id="A0A7T3RC89"/>
<organism evidence="1 2">
    <name type="scientific">Treponema peruense</name>
    <dbReference type="NCBI Taxonomy" id="2787628"/>
    <lineage>
        <taxon>Bacteria</taxon>
        <taxon>Pseudomonadati</taxon>
        <taxon>Spirochaetota</taxon>
        <taxon>Spirochaetia</taxon>
        <taxon>Spirochaetales</taxon>
        <taxon>Treponemataceae</taxon>
        <taxon>Treponema</taxon>
    </lineage>
</organism>
<gene>
    <name evidence="1" type="ORF">IWA51_09085</name>
</gene>
<accession>A0A7T3RC89</accession>
<name>A0A7T3RC89_9SPIR</name>